<evidence type="ECO:0000259" key="2">
    <source>
        <dbReference type="PROSITE" id="PS50190"/>
    </source>
</evidence>
<reference evidence="3" key="2">
    <citation type="submission" date="2004-02" db="EMBL/GenBank/DDBJ databases">
        <authorList>
            <consortium name="Genoscope"/>
            <consortium name="Whitehead Institute Centre for Genome Research"/>
        </authorList>
    </citation>
    <scope>NUCLEOTIDE SEQUENCE</scope>
</reference>
<feature type="compositionally biased region" description="Low complexity" evidence="1">
    <location>
        <begin position="285"/>
        <end position="297"/>
    </location>
</feature>
<dbReference type="PANTHER" id="PTHR10663">
    <property type="entry name" value="GUANYL-NUCLEOTIDE EXCHANGE FACTOR"/>
    <property type="match status" value="1"/>
</dbReference>
<dbReference type="PROSITE" id="PS50190">
    <property type="entry name" value="SEC7"/>
    <property type="match status" value="1"/>
</dbReference>
<dbReference type="AlphaFoldDB" id="Q4REX8"/>
<feature type="compositionally biased region" description="Polar residues" evidence="1">
    <location>
        <begin position="165"/>
        <end position="181"/>
    </location>
</feature>
<sequence length="515" mass="56247">MAWGRKQHSLSSERPLVHYTALLMLILTHNFFPPPFLSQKLKLLLSVWSETVLHQFCCPAPEHPEADTAGSSRGEMLSLEDGTSSGGGQDAERTKREGPSEYEITLENKNKQIEELEQKYGGHLIARRAARRIQTAFRQYQLSKNFQKIRNSLSESKLPRRISLRQPSPSGRNRNATQRHSYSLHPGGGQIPLRSKTPPPPPCLTWPILTQLEDCFSEQLHSLAQSIDEALRGWNLSEGGEGKGLLMDPGALRAAAESACLPRSASSLLMAYRDVTVHIDSNSSYTISSTTTTTTTSLGNAGGGEPGSRKTSVSGTSGGGDGTLAEEPEFPAPPPSEELELADFGSRRGSAIPAPAGEGTEVESSSDRLGSTTTSTSTSTSIATSVQSNQHPAQIYAQYQQYHYTHPQQIPGGPNPEALQALVVSLPRDRCQDPSSCRSPTLSTDTHRKRLYRIGLNLFNVNPERGIHFLITRGFVPDTAIGVAHFLLQRKGLSRQMIGEFLGNSKLQFNRDVLE</sequence>
<dbReference type="EMBL" id="CAAE01015122">
    <property type="protein sequence ID" value="CAG13054.1"/>
    <property type="molecule type" value="Genomic_DNA"/>
</dbReference>
<dbReference type="OrthoDB" id="430364at2759"/>
<feature type="domain" description="SEC7" evidence="2">
    <location>
        <begin position="441"/>
        <end position="515"/>
    </location>
</feature>
<name>Q4REX8_TETNG</name>
<evidence type="ECO:0000313" key="3">
    <source>
        <dbReference type="EMBL" id="CAG13054.1"/>
    </source>
</evidence>
<dbReference type="FunFam" id="1.10.220.20:FF:000001">
    <property type="entry name" value="IQ motif and SEC7 domain-containing protein 1"/>
    <property type="match status" value="1"/>
</dbReference>
<dbReference type="InterPro" id="IPR035999">
    <property type="entry name" value="Sec7_dom_sf"/>
</dbReference>
<comment type="caution">
    <text evidence="3">The sequence shown here is derived from an EMBL/GenBank/DDBJ whole genome shotgun (WGS) entry which is preliminary data.</text>
</comment>
<dbReference type="PANTHER" id="PTHR10663:SF401">
    <property type="entry name" value="IQ MOTIF AND SEC7 DOMAIN-CONTAINING PROTEIN 3 ISOFORM X1"/>
    <property type="match status" value="1"/>
</dbReference>
<dbReference type="SUPFAM" id="SSF48425">
    <property type="entry name" value="Sec7 domain"/>
    <property type="match status" value="1"/>
</dbReference>
<feature type="region of interest" description="Disordered" evidence="1">
    <location>
        <begin position="157"/>
        <end position="199"/>
    </location>
</feature>
<protein>
    <submittedName>
        <fullName evidence="3">(spotted green pufferfish) hypothetical protein</fullName>
    </submittedName>
</protein>
<dbReference type="InterPro" id="IPR000904">
    <property type="entry name" value="Sec7_dom"/>
</dbReference>
<evidence type="ECO:0000256" key="1">
    <source>
        <dbReference type="SAM" id="MobiDB-lite"/>
    </source>
</evidence>
<dbReference type="Gene3D" id="1.10.220.20">
    <property type="match status" value="1"/>
</dbReference>
<reference evidence="3" key="1">
    <citation type="journal article" date="2004" name="Nature">
        <title>Genome duplication in the teleost fish Tetraodon nigroviridis reveals the early vertebrate proto-karyotype.</title>
        <authorList>
            <person name="Jaillon O."/>
            <person name="Aury J.-M."/>
            <person name="Brunet F."/>
            <person name="Petit J.-L."/>
            <person name="Stange-Thomann N."/>
            <person name="Mauceli E."/>
            <person name="Bouneau L."/>
            <person name="Fischer C."/>
            <person name="Ozouf-Costaz C."/>
            <person name="Bernot A."/>
            <person name="Nicaud S."/>
            <person name="Jaffe D."/>
            <person name="Fisher S."/>
            <person name="Lutfalla G."/>
            <person name="Dossat C."/>
            <person name="Segurens B."/>
            <person name="Dasilva C."/>
            <person name="Salanoubat M."/>
            <person name="Levy M."/>
            <person name="Boudet N."/>
            <person name="Castellano S."/>
            <person name="Anthouard V."/>
            <person name="Jubin C."/>
            <person name="Castelli V."/>
            <person name="Katinka M."/>
            <person name="Vacherie B."/>
            <person name="Biemont C."/>
            <person name="Skalli Z."/>
            <person name="Cattolico L."/>
            <person name="Poulain J."/>
            <person name="De Berardinis V."/>
            <person name="Cruaud C."/>
            <person name="Duprat S."/>
            <person name="Brottier P."/>
            <person name="Coutanceau J.-P."/>
            <person name="Gouzy J."/>
            <person name="Parra G."/>
            <person name="Lardier G."/>
            <person name="Chapple C."/>
            <person name="McKernan K.J."/>
            <person name="McEwan P."/>
            <person name="Bosak S."/>
            <person name="Kellis M."/>
            <person name="Volff J.-N."/>
            <person name="Guigo R."/>
            <person name="Zody M.C."/>
            <person name="Mesirov J."/>
            <person name="Lindblad-Toh K."/>
            <person name="Birren B."/>
            <person name="Nusbaum C."/>
            <person name="Kahn D."/>
            <person name="Robinson-Rechavi M."/>
            <person name="Laudet V."/>
            <person name="Schachter V."/>
            <person name="Quetier F."/>
            <person name="Saurin W."/>
            <person name="Scarpelli C."/>
            <person name="Wincker P."/>
            <person name="Lander E.S."/>
            <person name="Weissenbach J."/>
            <person name="Roest Crollius H."/>
        </authorList>
    </citation>
    <scope>NUCLEOTIDE SEQUENCE [LARGE SCALE GENOMIC DNA]</scope>
</reference>
<dbReference type="GO" id="GO:0032012">
    <property type="term" value="P:regulation of ARF protein signal transduction"/>
    <property type="evidence" value="ECO:0007669"/>
    <property type="project" value="InterPro"/>
</dbReference>
<dbReference type="GO" id="GO:0030036">
    <property type="term" value="P:actin cytoskeleton organization"/>
    <property type="evidence" value="ECO:0007669"/>
    <property type="project" value="TreeGrafter"/>
</dbReference>
<organism evidence="3">
    <name type="scientific">Tetraodon nigroviridis</name>
    <name type="common">Spotted green pufferfish</name>
    <name type="synonym">Chelonodon nigroviridis</name>
    <dbReference type="NCBI Taxonomy" id="99883"/>
    <lineage>
        <taxon>Eukaryota</taxon>
        <taxon>Metazoa</taxon>
        <taxon>Chordata</taxon>
        <taxon>Craniata</taxon>
        <taxon>Vertebrata</taxon>
        <taxon>Euteleostomi</taxon>
        <taxon>Actinopterygii</taxon>
        <taxon>Neopterygii</taxon>
        <taxon>Teleostei</taxon>
        <taxon>Neoteleostei</taxon>
        <taxon>Acanthomorphata</taxon>
        <taxon>Eupercaria</taxon>
        <taxon>Tetraodontiformes</taxon>
        <taxon>Tetradontoidea</taxon>
        <taxon>Tetraodontidae</taxon>
        <taxon>Tetraodon</taxon>
    </lineage>
</organism>
<feature type="region of interest" description="Disordered" evidence="1">
    <location>
        <begin position="285"/>
        <end position="389"/>
    </location>
</feature>
<feature type="compositionally biased region" description="Basic and acidic residues" evidence="1">
    <location>
        <begin position="90"/>
        <end position="99"/>
    </location>
</feature>
<gene>
    <name evidence="3" type="ORF">GSTENG00035570001</name>
</gene>
<dbReference type="Pfam" id="PF01369">
    <property type="entry name" value="Sec7"/>
    <property type="match status" value="1"/>
</dbReference>
<feature type="region of interest" description="Disordered" evidence="1">
    <location>
        <begin position="62"/>
        <end position="105"/>
    </location>
</feature>
<dbReference type="GO" id="GO:0005085">
    <property type="term" value="F:guanyl-nucleotide exchange factor activity"/>
    <property type="evidence" value="ECO:0007669"/>
    <property type="project" value="InterPro"/>
</dbReference>
<proteinExistence type="predicted"/>
<feature type="compositionally biased region" description="Low complexity" evidence="1">
    <location>
        <begin position="367"/>
        <end position="389"/>
    </location>
</feature>
<dbReference type="PROSITE" id="PS50096">
    <property type="entry name" value="IQ"/>
    <property type="match status" value="1"/>
</dbReference>
<dbReference type="KEGG" id="tng:GSTEN00035570G001"/>
<accession>Q4REX8</accession>